<evidence type="ECO:0000313" key="3">
    <source>
        <dbReference type="Proteomes" id="UP000031967"/>
    </source>
</evidence>
<evidence type="ECO:0000256" key="1">
    <source>
        <dbReference type="SAM" id="MobiDB-lite"/>
    </source>
</evidence>
<feature type="region of interest" description="Disordered" evidence="1">
    <location>
        <begin position="277"/>
        <end position="310"/>
    </location>
</feature>
<keyword evidence="3" id="KW-1185">Reference proteome</keyword>
<evidence type="ECO:0000313" key="2">
    <source>
        <dbReference type="EMBL" id="KIL38296.1"/>
    </source>
</evidence>
<sequence>MYKQDANGYWSTNPDNPNAERFTSDGRPVATIGYDNQKTGTHYEGWGTPEQAQAMRAVMNDPAAEENLIKSWLQNGFLNHPYSQFVTNNNSNPVYSAATTDGSSFVQKLKQAVLNPMSTADIQKQMQANSDAWNRTTDPAEREWLHDKNIRLAALIGATYDPSGTWTAAGSASGYDFLNNQGQAVSRDGSLHVSVNGQPSADVPVYQGTAFGNLDEMSKRFGVNFNIDPNGIVTVNGKVVKPIGYDSKGIPEVGLRDFAQAAGLKVDYNDNGKTVTISGSTQPINEAPNTGVGIGDNQGSGQGAPGTTQFPGGGSYGYGGDQGTGIQDPWAAWNSYISAHPLQQPNMIPIQQQFTPDWQSYYSQAHAQIDPLYQTQYNNLMSKQASDINAMDQKMNARGIFTSGIAQAAENDLRAKTSNSVASLFNKQMSDIEKTAQTLYNNAYKQYSQGNQFALKYNQDQLSNYLNQQKFIFSQWLQTQRLTLSQAQYALNAWDKQATMLWHNAQLDFEKYKFNNLSDYQKQTLDFNKYKFSNLSADQIATLQQNGTKIFGVDANGRPTLDALKAAGLTPVGVDANGNIKFVQTATASDADRKYALDLAKARGGWFDSDGNLIMPTEQAKHDRATEQNAADSLKLRIYDMMGFDQNGVPTLKREQLDETINKDNQMIDIARTNATNAENKTVIEGIGRQLSTVDNQINAIYNSGILASTDPRNAQAKQDAMTQLKTLSGQRDTLKIQLAGFTNQGFYNYYNKDEYNDTAEDGGKLGGLFTGK</sequence>
<accession>A0ABR5AB83</accession>
<reference evidence="2 3" key="1">
    <citation type="submission" date="2014-12" db="EMBL/GenBank/DDBJ databases">
        <title>Draft genome sequence of Paenibacillus kamchatkensis strain B-2647.</title>
        <authorList>
            <person name="Karlyshev A.V."/>
            <person name="Kudryashova E.B."/>
        </authorList>
    </citation>
    <scope>NUCLEOTIDE SEQUENCE [LARGE SCALE GENOMIC DNA]</scope>
    <source>
        <strain evidence="2 3">VKM B-2647</strain>
    </source>
</reference>
<feature type="compositionally biased region" description="Polar residues" evidence="1">
    <location>
        <begin position="277"/>
        <end position="288"/>
    </location>
</feature>
<protein>
    <submittedName>
        <fullName evidence="2">Uncharacterized protein</fullName>
    </submittedName>
</protein>
<organism evidence="2 3">
    <name type="scientific">Gordoniibacillus kamchatkensis</name>
    <dbReference type="NCBI Taxonomy" id="1590651"/>
    <lineage>
        <taxon>Bacteria</taxon>
        <taxon>Bacillati</taxon>
        <taxon>Bacillota</taxon>
        <taxon>Bacilli</taxon>
        <taxon>Bacillales</taxon>
        <taxon>Paenibacillaceae</taxon>
        <taxon>Gordoniibacillus</taxon>
    </lineage>
</organism>
<proteinExistence type="predicted"/>
<comment type="caution">
    <text evidence="2">The sequence shown here is derived from an EMBL/GenBank/DDBJ whole genome shotgun (WGS) entry which is preliminary data.</text>
</comment>
<feature type="compositionally biased region" description="Gly residues" evidence="1">
    <location>
        <begin position="292"/>
        <end position="304"/>
    </location>
</feature>
<dbReference type="Proteomes" id="UP000031967">
    <property type="component" value="Unassembled WGS sequence"/>
</dbReference>
<name>A0ABR5AB83_9BACL</name>
<feature type="region of interest" description="Disordered" evidence="1">
    <location>
        <begin position="1"/>
        <end position="29"/>
    </location>
</feature>
<dbReference type="EMBL" id="JXAK01000066">
    <property type="protein sequence ID" value="KIL38296.1"/>
    <property type="molecule type" value="Genomic_DNA"/>
</dbReference>
<gene>
    <name evidence="2" type="ORF">SD70_27155</name>
</gene>